<gene>
    <name evidence="1" type="ORF">EVAR_66419_1</name>
</gene>
<evidence type="ECO:0000313" key="2">
    <source>
        <dbReference type="Proteomes" id="UP000299102"/>
    </source>
</evidence>
<keyword evidence="2" id="KW-1185">Reference proteome</keyword>
<reference evidence="1 2" key="1">
    <citation type="journal article" date="2019" name="Commun. Biol.">
        <title>The bagworm genome reveals a unique fibroin gene that provides high tensile strength.</title>
        <authorList>
            <person name="Kono N."/>
            <person name="Nakamura H."/>
            <person name="Ohtoshi R."/>
            <person name="Tomita M."/>
            <person name="Numata K."/>
            <person name="Arakawa K."/>
        </authorList>
    </citation>
    <scope>NUCLEOTIDE SEQUENCE [LARGE SCALE GENOMIC DNA]</scope>
</reference>
<organism evidence="1 2">
    <name type="scientific">Eumeta variegata</name>
    <name type="common">Bagworm moth</name>
    <name type="synonym">Eumeta japonica</name>
    <dbReference type="NCBI Taxonomy" id="151549"/>
    <lineage>
        <taxon>Eukaryota</taxon>
        <taxon>Metazoa</taxon>
        <taxon>Ecdysozoa</taxon>
        <taxon>Arthropoda</taxon>
        <taxon>Hexapoda</taxon>
        <taxon>Insecta</taxon>
        <taxon>Pterygota</taxon>
        <taxon>Neoptera</taxon>
        <taxon>Endopterygota</taxon>
        <taxon>Lepidoptera</taxon>
        <taxon>Glossata</taxon>
        <taxon>Ditrysia</taxon>
        <taxon>Tineoidea</taxon>
        <taxon>Psychidae</taxon>
        <taxon>Oiketicinae</taxon>
        <taxon>Eumeta</taxon>
    </lineage>
</organism>
<dbReference type="OrthoDB" id="8958038at2759"/>
<dbReference type="EMBL" id="BGZK01002257">
    <property type="protein sequence ID" value="GBP92276.1"/>
    <property type="molecule type" value="Genomic_DNA"/>
</dbReference>
<evidence type="ECO:0000313" key="1">
    <source>
        <dbReference type="EMBL" id="GBP92276.1"/>
    </source>
</evidence>
<comment type="caution">
    <text evidence="1">The sequence shown here is derived from an EMBL/GenBank/DDBJ whole genome shotgun (WGS) entry which is preliminary data.</text>
</comment>
<dbReference type="AlphaFoldDB" id="A0A4C1ZUV8"/>
<sequence>MRYMTTQTMKNFKLAPQHVECSTVVAYSYLKDIAESLIYDTAAPCIVIGQDNWGSIVSQQIKSGRTNQSVLSLTQPSWVLRGCCSSLSRPINTIHHLRLSSTSDDELHNIIKDLSVLNPPA</sequence>
<dbReference type="Proteomes" id="UP000299102">
    <property type="component" value="Unassembled WGS sequence"/>
</dbReference>
<proteinExistence type="predicted"/>
<accession>A0A4C1ZUV8</accession>
<protein>
    <submittedName>
        <fullName evidence="1">Uncharacterized protein</fullName>
    </submittedName>
</protein>
<name>A0A4C1ZUV8_EUMVA</name>